<evidence type="ECO:0000313" key="1">
    <source>
        <dbReference type="EMBL" id="OQP59119.1"/>
    </source>
</evidence>
<comment type="caution">
    <text evidence="1">The sequence shown here is derived from an EMBL/GenBank/DDBJ whole genome shotgun (WGS) entry which is preliminary data.</text>
</comment>
<dbReference type="OrthoDB" id="482757at2"/>
<keyword evidence="2" id="KW-1185">Reference proteome</keyword>
<gene>
    <name evidence="1" type="ORF">A3860_38790</name>
</gene>
<dbReference type="Proteomes" id="UP000192796">
    <property type="component" value="Unassembled WGS sequence"/>
</dbReference>
<accession>A0A1V9FL64</accession>
<sequence>MLVLDQNLRISYQSFFNSCQLNNDRRQEGDRLIQKITDNKSRYLPVADSTRVPWYVIGVIHSMESGLSFLHHLHNGDPLSARTVHVPTGRPLAGKPPFTWEVSATDAIRLEGFDHWIDWSIPGICYKLEKYNGIGYRAHHVNSPYLWGGSNQYTRGKYVQDGVFSPTAVSRQIGAMVLLKLMNGKGMIVL</sequence>
<evidence type="ECO:0000313" key="2">
    <source>
        <dbReference type="Proteomes" id="UP000192796"/>
    </source>
</evidence>
<reference evidence="1 2" key="1">
    <citation type="submission" date="2016-03" db="EMBL/GenBank/DDBJ databases">
        <title>Niastella vici sp. nov., isolated from farmland soil.</title>
        <authorList>
            <person name="Chen L."/>
            <person name="Wang D."/>
            <person name="Yang S."/>
            <person name="Wang G."/>
        </authorList>
    </citation>
    <scope>NUCLEOTIDE SEQUENCE [LARGE SCALE GENOMIC DNA]</scope>
    <source>
        <strain evidence="1 2">DJ57</strain>
    </source>
</reference>
<dbReference type="AlphaFoldDB" id="A0A1V9FL64"/>
<protein>
    <submittedName>
        <fullName evidence="1">Uncharacterized protein</fullName>
    </submittedName>
</protein>
<dbReference type="RefSeq" id="WP_081154972.1">
    <property type="nucleotide sequence ID" value="NZ_LVYD01000087.1"/>
</dbReference>
<organism evidence="1 2">
    <name type="scientific">Niastella vici</name>
    <dbReference type="NCBI Taxonomy" id="1703345"/>
    <lineage>
        <taxon>Bacteria</taxon>
        <taxon>Pseudomonadati</taxon>
        <taxon>Bacteroidota</taxon>
        <taxon>Chitinophagia</taxon>
        <taxon>Chitinophagales</taxon>
        <taxon>Chitinophagaceae</taxon>
        <taxon>Niastella</taxon>
    </lineage>
</organism>
<proteinExistence type="predicted"/>
<name>A0A1V9FL64_9BACT</name>
<dbReference type="EMBL" id="LVYD01000087">
    <property type="protein sequence ID" value="OQP59119.1"/>
    <property type="molecule type" value="Genomic_DNA"/>
</dbReference>